<dbReference type="Proteomes" id="UP000186817">
    <property type="component" value="Unassembled WGS sequence"/>
</dbReference>
<keyword evidence="2" id="KW-1185">Reference proteome</keyword>
<organism evidence="1 2">
    <name type="scientific">Symbiodinium microadriaticum</name>
    <name type="common">Dinoflagellate</name>
    <name type="synonym">Zooxanthella microadriatica</name>
    <dbReference type="NCBI Taxonomy" id="2951"/>
    <lineage>
        <taxon>Eukaryota</taxon>
        <taxon>Sar</taxon>
        <taxon>Alveolata</taxon>
        <taxon>Dinophyceae</taxon>
        <taxon>Suessiales</taxon>
        <taxon>Symbiodiniaceae</taxon>
        <taxon>Symbiodinium</taxon>
    </lineage>
</organism>
<comment type="caution">
    <text evidence="1">The sequence shown here is derived from an EMBL/GenBank/DDBJ whole genome shotgun (WGS) entry which is preliminary data.</text>
</comment>
<dbReference type="EMBL" id="LSRX01006212">
    <property type="protein sequence ID" value="OLP73153.1"/>
    <property type="molecule type" value="Genomic_DNA"/>
</dbReference>
<sequence length="85" mass="9336">MGANGSVRRSKTAMSYLMNEFNRLKSHGVDGEAVWGEWFAASLASPNVNGASLPQAQTHVEVAVMLWSGRDWGTAQTEIKHIYDL</sequence>
<reference evidence="1 2" key="1">
    <citation type="submission" date="2016-02" db="EMBL/GenBank/DDBJ databases">
        <title>Genome analysis of coral dinoflagellate symbionts highlights evolutionary adaptations to a symbiotic lifestyle.</title>
        <authorList>
            <person name="Aranda M."/>
            <person name="Li Y."/>
            <person name="Liew Y.J."/>
            <person name="Baumgarten S."/>
            <person name="Simakov O."/>
            <person name="Wilson M."/>
            <person name="Piel J."/>
            <person name="Ashoor H."/>
            <person name="Bougouffa S."/>
            <person name="Bajic V.B."/>
            <person name="Ryu T."/>
            <person name="Ravasi T."/>
            <person name="Bayer T."/>
            <person name="Micklem G."/>
            <person name="Kim H."/>
            <person name="Bhak J."/>
            <person name="Lajeunesse T.C."/>
            <person name="Voolstra C.R."/>
        </authorList>
    </citation>
    <scope>NUCLEOTIDE SEQUENCE [LARGE SCALE GENOMIC DNA]</scope>
    <source>
        <strain evidence="1 2">CCMP2467</strain>
    </source>
</reference>
<dbReference type="AlphaFoldDB" id="A0A1Q9BR26"/>
<protein>
    <submittedName>
        <fullName evidence="1">Uncharacterized protein</fullName>
    </submittedName>
</protein>
<gene>
    <name evidence="1" type="ORF">AK812_SmicGene47721</name>
</gene>
<proteinExistence type="predicted"/>
<name>A0A1Q9BR26_SYMMI</name>
<accession>A0A1Q9BR26</accession>
<evidence type="ECO:0000313" key="2">
    <source>
        <dbReference type="Proteomes" id="UP000186817"/>
    </source>
</evidence>
<evidence type="ECO:0000313" key="1">
    <source>
        <dbReference type="EMBL" id="OLP73153.1"/>
    </source>
</evidence>